<gene>
    <name evidence="1" type="ORF">B4167_1300</name>
</gene>
<comment type="caution">
    <text evidence="1">The sequence shown here is derived from an EMBL/GenBank/DDBJ whole genome shotgun (WGS) entry which is preliminary data.</text>
</comment>
<proteinExistence type="predicted"/>
<dbReference type="Proteomes" id="UP000032076">
    <property type="component" value="Unassembled WGS sequence"/>
</dbReference>
<name>A0A0D0F8J3_9BACI</name>
<reference evidence="1 2" key="1">
    <citation type="submission" date="2015-01" db="EMBL/GenBank/DDBJ databases">
        <title>Draft Genome Sequences of Four Bacillus thermoamylovorans Strains, Isolated From Food Products.</title>
        <authorList>
            <person name="Krawcyk A.O."/>
            <person name="Berendsen E.M."/>
            <person name="Eijlander R.T."/>
            <person name="de Jong A."/>
            <person name="Wells-Bennik M."/>
            <person name="Kuipers O.P."/>
        </authorList>
    </citation>
    <scope>NUCLEOTIDE SEQUENCE [LARGE SCALE GENOMIC DNA]</scope>
    <source>
        <strain evidence="1 2">B4167</strain>
    </source>
</reference>
<dbReference type="EMBL" id="JXLU01000136">
    <property type="protein sequence ID" value="KIO70893.1"/>
    <property type="molecule type" value="Genomic_DNA"/>
</dbReference>
<evidence type="ECO:0000313" key="1">
    <source>
        <dbReference type="EMBL" id="KIO70893.1"/>
    </source>
</evidence>
<protein>
    <submittedName>
        <fullName evidence="1">Uncharacterized protein</fullName>
    </submittedName>
</protein>
<evidence type="ECO:0000313" key="2">
    <source>
        <dbReference type="Proteomes" id="UP000032076"/>
    </source>
</evidence>
<accession>A0A0D0F8J3</accession>
<sequence length="53" mass="6229">MYEMMKKFPNTFTRFRQCCEPDSLADFIFHHSSAIAFPRNGEERGIINSDIND</sequence>
<organism evidence="1 2">
    <name type="scientific">Caldibacillus thermoamylovorans</name>
    <dbReference type="NCBI Taxonomy" id="35841"/>
    <lineage>
        <taxon>Bacteria</taxon>
        <taxon>Bacillati</taxon>
        <taxon>Bacillota</taxon>
        <taxon>Bacilli</taxon>
        <taxon>Bacillales</taxon>
        <taxon>Bacillaceae</taxon>
        <taxon>Caldibacillus</taxon>
    </lineage>
</organism>
<dbReference type="AlphaFoldDB" id="A0A0D0F8J3"/>